<keyword evidence="2" id="KW-0964">Secreted</keyword>
<dbReference type="InterPro" id="IPR018511">
    <property type="entry name" value="Hemolysin-typ_Ca-bd_CS"/>
</dbReference>
<accession>A0AAW9QL20</accession>
<gene>
    <name evidence="3" type="ORF">V0288_01820</name>
</gene>
<evidence type="ECO:0000313" key="3">
    <source>
        <dbReference type="EMBL" id="MEG3435844.1"/>
    </source>
</evidence>
<proteinExistence type="predicted"/>
<evidence type="ECO:0000313" key="4">
    <source>
        <dbReference type="Proteomes" id="UP001328733"/>
    </source>
</evidence>
<organism evidence="3 4">
    <name type="scientific">Pannus brasiliensis CCIBt3594</name>
    <dbReference type="NCBI Taxonomy" id="1427578"/>
    <lineage>
        <taxon>Bacteria</taxon>
        <taxon>Bacillati</taxon>
        <taxon>Cyanobacteriota</taxon>
        <taxon>Cyanophyceae</taxon>
        <taxon>Oscillatoriophycideae</taxon>
        <taxon>Chroococcales</taxon>
        <taxon>Microcystaceae</taxon>
        <taxon>Pannus</taxon>
    </lineage>
</organism>
<dbReference type="EMBL" id="JBAFSM010000002">
    <property type="protein sequence ID" value="MEG3435844.1"/>
    <property type="molecule type" value="Genomic_DNA"/>
</dbReference>
<keyword evidence="4" id="KW-1185">Reference proteome</keyword>
<dbReference type="RefSeq" id="WP_332863293.1">
    <property type="nucleotide sequence ID" value="NZ_JBAFSM010000002.1"/>
</dbReference>
<dbReference type="Gene3D" id="2.150.10.10">
    <property type="entry name" value="Serralysin-like metalloprotease, C-terminal"/>
    <property type="match status" value="1"/>
</dbReference>
<protein>
    <submittedName>
        <fullName evidence="3">Calcium-binding protein</fullName>
    </submittedName>
</protein>
<dbReference type="InterPro" id="IPR001343">
    <property type="entry name" value="Hemolysn_Ca-bd"/>
</dbReference>
<evidence type="ECO:0000256" key="1">
    <source>
        <dbReference type="ARBA" id="ARBA00004613"/>
    </source>
</evidence>
<dbReference type="PANTHER" id="PTHR38340:SF1">
    <property type="entry name" value="S-LAYER PROTEIN"/>
    <property type="match status" value="1"/>
</dbReference>
<dbReference type="SUPFAM" id="SSF51120">
    <property type="entry name" value="beta-Roll"/>
    <property type="match status" value="1"/>
</dbReference>
<dbReference type="GO" id="GO:0005509">
    <property type="term" value="F:calcium ion binding"/>
    <property type="evidence" value="ECO:0007669"/>
    <property type="project" value="InterPro"/>
</dbReference>
<dbReference type="PROSITE" id="PS00330">
    <property type="entry name" value="HEMOLYSIN_CALCIUM"/>
    <property type="match status" value="1"/>
</dbReference>
<dbReference type="AlphaFoldDB" id="A0AAW9QL20"/>
<dbReference type="PRINTS" id="PR00313">
    <property type="entry name" value="CABNDNGRPT"/>
</dbReference>
<comment type="caution">
    <text evidence="3">The sequence shown here is derived from an EMBL/GenBank/DDBJ whole genome shotgun (WGS) entry which is preliminary data.</text>
</comment>
<dbReference type="GO" id="GO:0005576">
    <property type="term" value="C:extracellular region"/>
    <property type="evidence" value="ECO:0007669"/>
    <property type="project" value="UniProtKB-SubCell"/>
</dbReference>
<name>A0AAW9QL20_9CHRO</name>
<evidence type="ECO:0000256" key="2">
    <source>
        <dbReference type="ARBA" id="ARBA00022525"/>
    </source>
</evidence>
<dbReference type="InterPro" id="IPR011049">
    <property type="entry name" value="Serralysin-like_metalloprot_C"/>
</dbReference>
<dbReference type="Proteomes" id="UP001328733">
    <property type="component" value="Unassembled WGS sequence"/>
</dbReference>
<dbReference type="InterPro" id="IPR050557">
    <property type="entry name" value="RTX_toxin/Mannuronan_C5-epim"/>
</dbReference>
<dbReference type="Pfam" id="PF00353">
    <property type="entry name" value="HemolysinCabind"/>
    <property type="match status" value="1"/>
</dbReference>
<reference evidence="3 4" key="1">
    <citation type="submission" date="2024-01" db="EMBL/GenBank/DDBJ databases">
        <title>Genomic insights into the taxonomy and metabolism of the cyanobacterium Pannus brasiliensis CCIBt3594.</title>
        <authorList>
            <person name="Machado M."/>
            <person name="Botero N.B."/>
            <person name="Andreote A.P.D."/>
            <person name="Feitosa A.M.T."/>
            <person name="Popin R."/>
            <person name="Sivonen K."/>
            <person name="Fiore M.F."/>
        </authorList>
    </citation>
    <scope>NUCLEOTIDE SEQUENCE [LARGE SCALE GENOMIC DNA]</scope>
    <source>
        <strain evidence="3 4">CCIBt3594</strain>
    </source>
</reference>
<sequence>MVNIIISAPLGLTGNTTGYTINAPTASTIGAYMTDLANVKLAVSIPQSAIITSGPADTRRIFSSMGRTTGVGTTWRFRNGVGQSDVASATLSAYGGGFSEQYFLPTGMDTFITSTVISGSATHLLNFPGFSNTKAADNRAVSSIYTIQAADTFELRGAGGADILNGGDRVDTLIGNAGNDTLTGNAGNDILTGGSGSDTFVFTDTFQDSITDFTNGTGGDVFGFRGGVDYLDVPAPGTTPTLVDAANAQDDSSYIVVDSLANIQGIASEFFFLRFAYATDLNQLLYSSDGFGTIETIANVTNLAPNTITTSSTSNFAFVA</sequence>
<comment type="subcellular location">
    <subcellularLocation>
        <location evidence="1">Secreted</location>
    </subcellularLocation>
</comment>
<dbReference type="PANTHER" id="PTHR38340">
    <property type="entry name" value="S-LAYER PROTEIN"/>
    <property type="match status" value="1"/>
</dbReference>